<dbReference type="InterPro" id="IPR036271">
    <property type="entry name" value="Tet_transcr_reg_TetR-rel_C_sf"/>
</dbReference>
<accession>A0ABT0YM03</accession>
<keyword evidence="7" id="KW-1185">Reference proteome</keyword>
<dbReference type="InterPro" id="IPR011075">
    <property type="entry name" value="TetR_C"/>
</dbReference>
<dbReference type="PANTHER" id="PTHR47506:SF1">
    <property type="entry name" value="HTH-TYPE TRANSCRIPTIONAL REGULATOR YJDC"/>
    <property type="match status" value="1"/>
</dbReference>
<dbReference type="SUPFAM" id="SSF46689">
    <property type="entry name" value="Homeodomain-like"/>
    <property type="match status" value="1"/>
</dbReference>
<evidence type="ECO:0000313" key="7">
    <source>
        <dbReference type="Proteomes" id="UP001165541"/>
    </source>
</evidence>
<keyword evidence="1" id="KW-0805">Transcription regulation</keyword>
<feature type="domain" description="HTH tetR-type" evidence="5">
    <location>
        <begin position="5"/>
        <end position="65"/>
    </location>
</feature>
<protein>
    <submittedName>
        <fullName evidence="6">TetR/AcrR family transcriptional regulator</fullName>
    </submittedName>
</protein>
<dbReference type="PRINTS" id="PR00455">
    <property type="entry name" value="HTHTETR"/>
</dbReference>
<dbReference type="SUPFAM" id="SSF48498">
    <property type="entry name" value="Tetracyclin repressor-like, C-terminal domain"/>
    <property type="match status" value="1"/>
</dbReference>
<evidence type="ECO:0000313" key="6">
    <source>
        <dbReference type="EMBL" id="MCM5679761.1"/>
    </source>
</evidence>
<evidence type="ECO:0000259" key="5">
    <source>
        <dbReference type="PROSITE" id="PS50977"/>
    </source>
</evidence>
<name>A0ABT0YM03_9BURK</name>
<evidence type="ECO:0000256" key="1">
    <source>
        <dbReference type="ARBA" id="ARBA00023015"/>
    </source>
</evidence>
<evidence type="ECO:0000256" key="2">
    <source>
        <dbReference type="ARBA" id="ARBA00023125"/>
    </source>
</evidence>
<dbReference type="EMBL" id="JAMKFE010000004">
    <property type="protein sequence ID" value="MCM5679761.1"/>
    <property type="molecule type" value="Genomic_DNA"/>
</dbReference>
<dbReference type="Gene3D" id="1.10.357.10">
    <property type="entry name" value="Tetracycline Repressor, domain 2"/>
    <property type="match status" value="1"/>
</dbReference>
<reference evidence="6" key="1">
    <citation type="submission" date="2022-05" db="EMBL/GenBank/DDBJ databases">
        <title>Schlegelella sp. nov., isolated from mangrove soil.</title>
        <authorList>
            <person name="Liu Y."/>
            <person name="Ge X."/>
            <person name="Liu W."/>
        </authorList>
    </citation>
    <scope>NUCLEOTIDE SEQUENCE</scope>
    <source>
        <strain evidence="6">S2-27</strain>
    </source>
</reference>
<organism evidence="6 7">
    <name type="scientific">Caldimonas mangrovi</name>
    <dbReference type="NCBI Taxonomy" id="2944811"/>
    <lineage>
        <taxon>Bacteria</taxon>
        <taxon>Pseudomonadati</taxon>
        <taxon>Pseudomonadota</taxon>
        <taxon>Betaproteobacteria</taxon>
        <taxon>Burkholderiales</taxon>
        <taxon>Sphaerotilaceae</taxon>
        <taxon>Caldimonas</taxon>
    </lineage>
</organism>
<dbReference type="Proteomes" id="UP001165541">
    <property type="component" value="Unassembled WGS sequence"/>
</dbReference>
<proteinExistence type="predicted"/>
<sequence length="196" mass="21072">MVKTSNTADDILRCARTLLMAGGYNGFSYADIAGIVGIRNASIHHHFPSKAELVRVLVKQYREEAAAGMAALSQSVPEPMGQLRAYVRYWEACISDASSPLCICALLASQMPILPEAVAIEVRTHFNALSTWLVQVLRAGVREKTIHLTGTAAAEAELFIATVHGAMFSARAHGDTTVFGSIARPLLQRLGKTAGH</sequence>
<dbReference type="Pfam" id="PF16925">
    <property type="entry name" value="TetR_C_13"/>
    <property type="match status" value="1"/>
</dbReference>
<feature type="DNA-binding region" description="H-T-H motif" evidence="4">
    <location>
        <begin position="28"/>
        <end position="47"/>
    </location>
</feature>
<dbReference type="RefSeq" id="WP_251777959.1">
    <property type="nucleotide sequence ID" value="NZ_JAMKFE010000004.1"/>
</dbReference>
<dbReference type="PROSITE" id="PS50977">
    <property type="entry name" value="HTH_TETR_2"/>
    <property type="match status" value="1"/>
</dbReference>
<keyword evidence="2 4" id="KW-0238">DNA-binding</keyword>
<evidence type="ECO:0000256" key="4">
    <source>
        <dbReference type="PROSITE-ProRule" id="PRU00335"/>
    </source>
</evidence>
<dbReference type="InterPro" id="IPR009057">
    <property type="entry name" value="Homeodomain-like_sf"/>
</dbReference>
<dbReference type="InterPro" id="IPR001647">
    <property type="entry name" value="HTH_TetR"/>
</dbReference>
<evidence type="ECO:0000256" key="3">
    <source>
        <dbReference type="ARBA" id="ARBA00023163"/>
    </source>
</evidence>
<comment type="caution">
    <text evidence="6">The sequence shown here is derived from an EMBL/GenBank/DDBJ whole genome shotgun (WGS) entry which is preliminary data.</text>
</comment>
<gene>
    <name evidence="6" type="ORF">M8A51_09455</name>
</gene>
<dbReference type="PANTHER" id="PTHR47506">
    <property type="entry name" value="TRANSCRIPTIONAL REGULATORY PROTEIN"/>
    <property type="match status" value="1"/>
</dbReference>
<dbReference type="Pfam" id="PF00440">
    <property type="entry name" value="TetR_N"/>
    <property type="match status" value="1"/>
</dbReference>
<keyword evidence="3" id="KW-0804">Transcription</keyword>